<dbReference type="EMBL" id="JAFJMO010000003">
    <property type="protein sequence ID" value="KAJ8282062.1"/>
    <property type="molecule type" value="Genomic_DNA"/>
</dbReference>
<dbReference type="InterPro" id="IPR027417">
    <property type="entry name" value="P-loop_NTPase"/>
</dbReference>
<dbReference type="InterPro" id="IPR003593">
    <property type="entry name" value="AAA+_ATPase"/>
</dbReference>
<evidence type="ECO:0000313" key="16">
    <source>
        <dbReference type="Proteomes" id="UP001152803"/>
    </source>
</evidence>
<dbReference type="InterPro" id="IPR036640">
    <property type="entry name" value="ABC1_TM_sf"/>
</dbReference>
<keyword evidence="3 12" id="KW-0812">Transmembrane</keyword>
<evidence type="ECO:0000256" key="4">
    <source>
        <dbReference type="ARBA" id="ARBA00022741"/>
    </source>
</evidence>
<keyword evidence="7 12" id="KW-0472">Membrane</keyword>
<keyword evidence="4" id="KW-0547">Nucleotide-binding</keyword>
<dbReference type="InterPro" id="IPR003439">
    <property type="entry name" value="ABC_transporter-like_ATP-bd"/>
</dbReference>
<evidence type="ECO:0000256" key="8">
    <source>
        <dbReference type="ARBA" id="ARBA00041016"/>
    </source>
</evidence>
<feature type="transmembrane region" description="Helical" evidence="12">
    <location>
        <begin position="136"/>
        <end position="157"/>
    </location>
</feature>
<feature type="transmembrane region" description="Helical" evidence="12">
    <location>
        <begin position="371"/>
        <end position="394"/>
    </location>
</feature>
<dbReference type="PROSITE" id="PS00211">
    <property type="entry name" value="ABC_TRANSPORTER_1"/>
    <property type="match status" value="1"/>
</dbReference>
<comment type="caution">
    <text evidence="15">The sequence shown here is derived from an EMBL/GenBank/DDBJ whole genome shotgun (WGS) entry which is preliminary data.</text>
</comment>
<evidence type="ECO:0000256" key="3">
    <source>
        <dbReference type="ARBA" id="ARBA00022692"/>
    </source>
</evidence>
<dbReference type="PANTHER" id="PTHR24221">
    <property type="entry name" value="ATP-BINDING CASSETTE SUB-FAMILY B"/>
    <property type="match status" value="1"/>
</dbReference>
<evidence type="ECO:0000259" key="13">
    <source>
        <dbReference type="PROSITE" id="PS50893"/>
    </source>
</evidence>
<dbReference type="InterPro" id="IPR017871">
    <property type="entry name" value="ABC_transporter-like_CS"/>
</dbReference>
<keyword evidence="5" id="KW-0067">ATP-binding</keyword>
<dbReference type="FunFam" id="3.40.50.300:FF:000186">
    <property type="entry name" value="ATP-binding cassette sub-family B member 7, mitochondrial"/>
    <property type="match status" value="1"/>
</dbReference>
<evidence type="ECO:0000259" key="14">
    <source>
        <dbReference type="PROSITE" id="PS50929"/>
    </source>
</evidence>
<dbReference type="PROSITE" id="PS50893">
    <property type="entry name" value="ABC_TRANSPORTER_2"/>
    <property type="match status" value="1"/>
</dbReference>
<organism evidence="15 16">
    <name type="scientific">Conger conger</name>
    <name type="common">Conger eel</name>
    <name type="synonym">Muraena conger</name>
    <dbReference type="NCBI Taxonomy" id="82655"/>
    <lineage>
        <taxon>Eukaryota</taxon>
        <taxon>Metazoa</taxon>
        <taxon>Chordata</taxon>
        <taxon>Craniata</taxon>
        <taxon>Vertebrata</taxon>
        <taxon>Euteleostomi</taxon>
        <taxon>Actinopterygii</taxon>
        <taxon>Neopterygii</taxon>
        <taxon>Teleostei</taxon>
        <taxon>Anguilliformes</taxon>
        <taxon>Congridae</taxon>
        <taxon>Conger</taxon>
    </lineage>
</organism>
<accession>A0A9Q1DUH2</accession>
<dbReference type="AlphaFoldDB" id="A0A9Q1DUH2"/>
<comment type="subcellular location">
    <subcellularLocation>
        <location evidence="1">Mitochondrion inner membrane</location>
        <topology evidence="1">Multi-pass membrane protein</topology>
    </subcellularLocation>
</comment>
<dbReference type="GO" id="GO:0140359">
    <property type="term" value="F:ABC-type transporter activity"/>
    <property type="evidence" value="ECO:0007669"/>
    <property type="project" value="InterPro"/>
</dbReference>
<dbReference type="InterPro" id="IPR011527">
    <property type="entry name" value="ABC1_TM_dom"/>
</dbReference>
<evidence type="ECO:0000256" key="1">
    <source>
        <dbReference type="ARBA" id="ARBA00004448"/>
    </source>
</evidence>
<dbReference type="InterPro" id="IPR039421">
    <property type="entry name" value="Type_1_exporter"/>
</dbReference>
<evidence type="ECO:0000256" key="6">
    <source>
        <dbReference type="ARBA" id="ARBA00022989"/>
    </source>
</evidence>
<keyword evidence="16" id="KW-1185">Reference proteome</keyword>
<dbReference type="GO" id="GO:0005743">
    <property type="term" value="C:mitochondrial inner membrane"/>
    <property type="evidence" value="ECO:0007669"/>
    <property type="project" value="UniProtKB-SubCell"/>
</dbReference>
<sequence length="748" mass="82903">MAPLLVPLQCGFYFQRRKLALLFQQTSSYHIFRHYDDRRSRTHHRQNKTFQVFNPGVRTASWTSSRGDHCRQILESAKSTRLWQVSGTRTCWHGSAGGRLNADPKNVLKEVDSRKILSAMLSYVWPKDRPDLRARVAISLGLLAGAKMTNVTVPFMFKYAVDGLNQMSGNVLNLSDAPNTVATMATAVLIGYGVSRAGSALFNEMRNAVFGKVAQSSIRRIAKNVFLHLHNLDLGFHLSRQTGALSKAIDRGTRGISFILSALVFNLGPTMFEMVLVSGILYYKCGGQFAAVAVGTLSAYAVFTIAVTQWRTRFRIEMNKADNDAGNAAIDSLLNYETVKYFNNEKYEAERYDGYLKIYESSSLKTTSTLALLNFGQSAIFSIGLTSIMVLASQGIMAGTMTVGDLVMVNGLLFQLSLPLNFLGTVYRETRQALIDMNTLFTLLSVDTKIKEKELARPLLVAPQEATIRFEDVYFEYLEGQKVLNGLSFEVPAGKKVAIVGGSGSGKSTIVRLLYRFYEPQKGNIYIAGQNIRDVGLDSLRRAVGVVPQDAVLFHNTIFYNLQYGNIQATPEQVHNTARLAGIHDAILRMPHGYETQVGERGLKLSGGEKQRVAIARAILKNPSILLYDEATSSLDSITEEHILTAMKEMVKDRTSIFIAHRLSTVVDADEIIVLNEGKVAERGSHSDLLALPSSLYADLWNTQNSKILNRKSPAEAGPERLSQKEEERKKLQEEILNSVKGCGNCSC</sequence>
<feature type="transmembrane region" description="Helical" evidence="12">
    <location>
        <begin position="256"/>
        <end position="283"/>
    </location>
</feature>
<dbReference type="Gene3D" id="3.40.50.300">
    <property type="entry name" value="P-loop containing nucleotide triphosphate hydrolases"/>
    <property type="match status" value="1"/>
</dbReference>
<evidence type="ECO:0000256" key="10">
    <source>
        <dbReference type="ARBA" id="ARBA00048046"/>
    </source>
</evidence>
<dbReference type="CDD" id="cd18582">
    <property type="entry name" value="ABC_6TM_ATM1_ABCB7"/>
    <property type="match status" value="1"/>
</dbReference>
<dbReference type="Proteomes" id="UP001152803">
    <property type="component" value="Unassembled WGS sequence"/>
</dbReference>
<proteinExistence type="predicted"/>
<dbReference type="Gene3D" id="1.20.1560.10">
    <property type="entry name" value="ABC transporter type 1, transmembrane domain"/>
    <property type="match status" value="1"/>
</dbReference>
<keyword evidence="6 12" id="KW-1133">Transmembrane helix</keyword>
<feature type="region of interest" description="Disordered" evidence="11">
    <location>
        <begin position="710"/>
        <end position="730"/>
    </location>
</feature>
<dbReference type="Pfam" id="PF00664">
    <property type="entry name" value="ABC_membrane"/>
    <property type="match status" value="1"/>
</dbReference>
<evidence type="ECO:0000256" key="5">
    <source>
        <dbReference type="ARBA" id="ARBA00022840"/>
    </source>
</evidence>
<evidence type="ECO:0000313" key="15">
    <source>
        <dbReference type="EMBL" id="KAJ8282062.1"/>
    </source>
</evidence>
<dbReference type="PANTHER" id="PTHR24221:SF402">
    <property type="entry name" value="IRON-SULFUR CLUSTERS TRANSPORTER ABCB7, MITOCHONDRIAL"/>
    <property type="match status" value="1"/>
</dbReference>
<feature type="domain" description="ABC transporter" evidence="13">
    <location>
        <begin position="468"/>
        <end position="702"/>
    </location>
</feature>
<feature type="domain" description="ABC transmembrane type-1" evidence="14">
    <location>
        <begin position="137"/>
        <end position="432"/>
    </location>
</feature>
<evidence type="ECO:0000256" key="7">
    <source>
        <dbReference type="ARBA" id="ARBA00023136"/>
    </source>
</evidence>
<name>A0A9Q1DUH2_CONCO</name>
<dbReference type="GO" id="GO:0006879">
    <property type="term" value="P:intracellular iron ion homeostasis"/>
    <property type="evidence" value="ECO:0007669"/>
    <property type="project" value="TreeGrafter"/>
</dbReference>
<gene>
    <name evidence="15" type="ORF">COCON_G00045810</name>
</gene>
<feature type="transmembrane region" description="Helical" evidence="12">
    <location>
        <begin position="289"/>
        <end position="310"/>
    </location>
</feature>
<dbReference type="GO" id="GO:0016887">
    <property type="term" value="F:ATP hydrolysis activity"/>
    <property type="evidence" value="ECO:0007669"/>
    <property type="project" value="InterPro"/>
</dbReference>
<feature type="transmembrane region" description="Helical" evidence="12">
    <location>
        <begin position="177"/>
        <end position="195"/>
    </location>
</feature>
<protein>
    <recommendedName>
        <fullName evidence="8">Iron-sulfur clusters transporter ABCB7, mitochondrial</fullName>
    </recommendedName>
    <alternativeName>
        <fullName evidence="9">ATP-binding cassette sub-family B member 7, mitochondrial</fullName>
    </alternativeName>
</protein>
<keyword evidence="2" id="KW-0813">Transport</keyword>
<feature type="compositionally biased region" description="Basic and acidic residues" evidence="11">
    <location>
        <begin position="718"/>
        <end position="730"/>
    </location>
</feature>
<evidence type="ECO:0000256" key="11">
    <source>
        <dbReference type="SAM" id="MobiDB-lite"/>
    </source>
</evidence>
<dbReference type="OrthoDB" id="6500128at2759"/>
<dbReference type="FunFam" id="1.20.1560.10:FF:000004">
    <property type="entry name" value="ATP-binding cassette sub-family B member 7"/>
    <property type="match status" value="1"/>
</dbReference>
<evidence type="ECO:0000256" key="2">
    <source>
        <dbReference type="ARBA" id="ARBA00022448"/>
    </source>
</evidence>
<dbReference type="SUPFAM" id="SSF52540">
    <property type="entry name" value="P-loop containing nucleoside triphosphate hydrolases"/>
    <property type="match status" value="1"/>
</dbReference>
<evidence type="ECO:0000256" key="12">
    <source>
        <dbReference type="SAM" id="Phobius"/>
    </source>
</evidence>
<dbReference type="PROSITE" id="PS50929">
    <property type="entry name" value="ABC_TM1F"/>
    <property type="match status" value="1"/>
</dbReference>
<evidence type="ECO:0000256" key="9">
    <source>
        <dbReference type="ARBA" id="ARBA00042945"/>
    </source>
</evidence>
<reference evidence="15" key="1">
    <citation type="journal article" date="2023" name="Science">
        <title>Genome structures resolve the early diversification of teleost fishes.</title>
        <authorList>
            <person name="Parey E."/>
            <person name="Louis A."/>
            <person name="Montfort J."/>
            <person name="Bouchez O."/>
            <person name="Roques C."/>
            <person name="Iampietro C."/>
            <person name="Lluch J."/>
            <person name="Castinel A."/>
            <person name="Donnadieu C."/>
            <person name="Desvignes T."/>
            <person name="Floi Bucao C."/>
            <person name="Jouanno E."/>
            <person name="Wen M."/>
            <person name="Mejri S."/>
            <person name="Dirks R."/>
            <person name="Jansen H."/>
            <person name="Henkel C."/>
            <person name="Chen W.J."/>
            <person name="Zahm M."/>
            <person name="Cabau C."/>
            <person name="Klopp C."/>
            <person name="Thompson A.W."/>
            <person name="Robinson-Rechavi M."/>
            <person name="Braasch I."/>
            <person name="Lecointre G."/>
            <person name="Bobe J."/>
            <person name="Postlethwait J.H."/>
            <person name="Berthelot C."/>
            <person name="Roest Crollius H."/>
            <person name="Guiguen Y."/>
        </authorList>
    </citation>
    <scope>NUCLEOTIDE SEQUENCE</scope>
    <source>
        <strain evidence="15">Concon-B</strain>
    </source>
</reference>
<dbReference type="Pfam" id="PF00005">
    <property type="entry name" value="ABC_tran"/>
    <property type="match status" value="1"/>
</dbReference>
<dbReference type="SUPFAM" id="SSF90123">
    <property type="entry name" value="ABC transporter transmembrane region"/>
    <property type="match status" value="1"/>
</dbReference>
<dbReference type="GO" id="GO:0005524">
    <property type="term" value="F:ATP binding"/>
    <property type="evidence" value="ECO:0007669"/>
    <property type="project" value="UniProtKB-KW"/>
</dbReference>
<comment type="catalytic activity">
    <reaction evidence="10">
        <text>(glutathione)4[2Fe(III)-2S] cluster(in) + ATP + H2O = (glutathione)4[2Fe(III)-2S] cluster(out) + ADP + phosphate + H(+)</text>
        <dbReference type="Rhea" id="RHEA:67028"/>
        <dbReference type="ChEBI" id="CHEBI:15377"/>
        <dbReference type="ChEBI" id="CHEBI:15378"/>
        <dbReference type="ChEBI" id="CHEBI:30616"/>
        <dbReference type="ChEBI" id="CHEBI:43474"/>
        <dbReference type="ChEBI" id="CHEBI:167627"/>
        <dbReference type="ChEBI" id="CHEBI:456216"/>
    </reaction>
    <physiologicalReaction direction="left-to-right" evidence="10">
        <dbReference type="Rhea" id="RHEA:67029"/>
    </physiologicalReaction>
</comment>
<dbReference type="SMART" id="SM00382">
    <property type="entry name" value="AAA"/>
    <property type="match status" value="1"/>
</dbReference>